<reference evidence="1" key="1">
    <citation type="submission" date="2021-01" db="EMBL/GenBank/DDBJ databases">
        <title>A chromosome-scale assembly of European eel, Anguilla anguilla.</title>
        <authorList>
            <person name="Henkel C."/>
            <person name="Jong-Raadsen S.A."/>
            <person name="Dufour S."/>
            <person name="Weltzien F.-A."/>
            <person name="Palstra A.P."/>
            <person name="Pelster B."/>
            <person name="Spaink H.P."/>
            <person name="Van Den Thillart G.E."/>
            <person name="Jansen H."/>
            <person name="Zahm M."/>
            <person name="Klopp C."/>
            <person name="Cedric C."/>
            <person name="Louis A."/>
            <person name="Berthelot C."/>
            <person name="Parey E."/>
            <person name="Roest Crollius H."/>
            <person name="Montfort J."/>
            <person name="Robinson-Rechavi M."/>
            <person name="Bucao C."/>
            <person name="Bouchez O."/>
            <person name="Gislard M."/>
            <person name="Lluch J."/>
            <person name="Milhes M."/>
            <person name="Lampietro C."/>
            <person name="Lopez Roques C."/>
            <person name="Donnadieu C."/>
            <person name="Braasch I."/>
            <person name="Desvignes T."/>
            <person name="Postlethwait J."/>
            <person name="Bobe J."/>
            <person name="Guiguen Y."/>
            <person name="Dirks R."/>
        </authorList>
    </citation>
    <scope>NUCLEOTIDE SEQUENCE</scope>
    <source>
        <strain evidence="1">Tag_6206</strain>
        <tissue evidence="1">Liver</tissue>
    </source>
</reference>
<dbReference type="EMBL" id="JAFIRN010000005">
    <property type="protein sequence ID" value="KAG5849146.1"/>
    <property type="molecule type" value="Genomic_DNA"/>
</dbReference>
<sequence length="86" mass="9874">MVDTTRQYCLSFELHVSITTCLPRSLPVFSYQKKTLDQKQEHCLSGFYRCVPQAIRTFFPHPATVLLQLGKTGEPGNRQTVLKEML</sequence>
<name>A0A9D3S1M4_ANGAN</name>
<proteinExistence type="predicted"/>
<organism evidence="1 2">
    <name type="scientific">Anguilla anguilla</name>
    <name type="common">European freshwater eel</name>
    <name type="synonym">Muraena anguilla</name>
    <dbReference type="NCBI Taxonomy" id="7936"/>
    <lineage>
        <taxon>Eukaryota</taxon>
        <taxon>Metazoa</taxon>
        <taxon>Chordata</taxon>
        <taxon>Craniata</taxon>
        <taxon>Vertebrata</taxon>
        <taxon>Euteleostomi</taxon>
        <taxon>Actinopterygii</taxon>
        <taxon>Neopterygii</taxon>
        <taxon>Teleostei</taxon>
        <taxon>Anguilliformes</taxon>
        <taxon>Anguillidae</taxon>
        <taxon>Anguilla</taxon>
    </lineage>
</organism>
<evidence type="ECO:0000313" key="2">
    <source>
        <dbReference type="Proteomes" id="UP001044222"/>
    </source>
</evidence>
<keyword evidence="2" id="KW-1185">Reference proteome</keyword>
<comment type="caution">
    <text evidence="1">The sequence shown here is derived from an EMBL/GenBank/DDBJ whole genome shotgun (WGS) entry which is preliminary data.</text>
</comment>
<evidence type="ECO:0000313" key="1">
    <source>
        <dbReference type="EMBL" id="KAG5849146.1"/>
    </source>
</evidence>
<dbReference type="Proteomes" id="UP001044222">
    <property type="component" value="Unassembled WGS sequence"/>
</dbReference>
<gene>
    <name evidence="1" type="ORF">ANANG_G00106900</name>
</gene>
<dbReference type="AlphaFoldDB" id="A0A9D3S1M4"/>
<protein>
    <submittedName>
        <fullName evidence="1">Uncharacterized protein</fullName>
    </submittedName>
</protein>
<accession>A0A9D3S1M4</accession>